<accession>A0A1Y5S7J9</accession>
<gene>
    <name evidence="2" type="ORF">ROA7023_01211</name>
</gene>
<sequence length="519" mass="56183">MSEDFETPASAGERRLLTELAETGRARMGDAIPEAPEEAVRLRAGFLRHLLMAADSPLDGRGLRLRGAWIEGALDLHGADCPRDITLRDCHMTEAMTLVNAQLRGLHVSGSRIHGLAADNARFSGSVYLREGTLCEGEFSLAGARIAGDLQLCGVEIVGERQDAVFAPSLHVDGSLFLGNYPYAEGVTTLVSRGTLFFASAIVGHDVFVTNTAVSLNEGVMAGFFGATEEHGANMALSLGRARIGGILYFQDNQIGQGIVNLAGATCARLKDEPSGPGANYPIRLDGFRYGDFSRHAETGVKARLAWLERRPEDTPFTAQPYEHLAEVLRRIGHREDASTVLVAKERHLRAADREALRLDEGHSLAWGLSGLWDLFLRVTVGYGFRPGRSIAIAVLLVAALGLFFDRTWKVGDMAPNAAPILVSRDWVVATERHPDNPAAFWAAPGQAGQDYETFNAFAYAADLVVPLVSLGQEAAWAPSTSRSDWGRAGWWIRWFAKGVGWVIAALVAAAITGVIRRE</sequence>
<protein>
    <recommendedName>
        <fullName evidence="4">Oxidoreductase</fullName>
    </recommendedName>
</protein>
<dbReference type="RefSeq" id="WP_085878100.1">
    <property type="nucleotide sequence ID" value="NZ_FWFZ01000004.1"/>
</dbReference>
<keyword evidence="3" id="KW-1185">Reference proteome</keyword>
<dbReference type="AlphaFoldDB" id="A0A1Y5S7J9"/>
<feature type="transmembrane region" description="Helical" evidence="1">
    <location>
        <begin position="388"/>
        <end position="405"/>
    </location>
</feature>
<feature type="transmembrane region" description="Helical" evidence="1">
    <location>
        <begin position="495"/>
        <end position="516"/>
    </location>
</feature>
<keyword evidence="1" id="KW-1133">Transmembrane helix</keyword>
<organism evidence="2 3">
    <name type="scientific">Roseisalinus antarcticus</name>
    <dbReference type="NCBI Taxonomy" id="254357"/>
    <lineage>
        <taxon>Bacteria</taxon>
        <taxon>Pseudomonadati</taxon>
        <taxon>Pseudomonadota</taxon>
        <taxon>Alphaproteobacteria</taxon>
        <taxon>Rhodobacterales</taxon>
        <taxon>Roseobacteraceae</taxon>
        <taxon>Roseisalinus</taxon>
    </lineage>
</organism>
<reference evidence="2 3" key="1">
    <citation type="submission" date="2017-03" db="EMBL/GenBank/DDBJ databases">
        <authorList>
            <person name="Afonso C.L."/>
            <person name="Miller P.J."/>
            <person name="Scott M.A."/>
            <person name="Spackman E."/>
            <person name="Goraichik I."/>
            <person name="Dimitrov K.M."/>
            <person name="Suarez D.L."/>
            <person name="Swayne D.E."/>
        </authorList>
    </citation>
    <scope>NUCLEOTIDE SEQUENCE [LARGE SCALE GENOMIC DNA]</scope>
    <source>
        <strain evidence="2 3">CECT 7023</strain>
    </source>
</reference>
<dbReference type="Proteomes" id="UP000193900">
    <property type="component" value="Unassembled WGS sequence"/>
</dbReference>
<evidence type="ECO:0008006" key="4">
    <source>
        <dbReference type="Google" id="ProtNLM"/>
    </source>
</evidence>
<evidence type="ECO:0000313" key="3">
    <source>
        <dbReference type="Proteomes" id="UP000193900"/>
    </source>
</evidence>
<dbReference type="EMBL" id="FWFZ01000004">
    <property type="protein sequence ID" value="SLN33687.1"/>
    <property type="molecule type" value="Genomic_DNA"/>
</dbReference>
<name>A0A1Y5S7J9_9RHOB</name>
<dbReference type="OrthoDB" id="6865449at2"/>
<evidence type="ECO:0000256" key="1">
    <source>
        <dbReference type="SAM" id="Phobius"/>
    </source>
</evidence>
<proteinExistence type="predicted"/>
<evidence type="ECO:0000313" key="2">
    <source>
        <dbReference type="EMBL" id="SLN33687.1"/>
    </source>
</evidence>
<keyword evidence="1" id="KW-0472">Membrane</keyword>
<keyword evidence="1" id="KW-0812">Transmembrane</keyword>